<dbReference type="SUPFAM" id="SSF50978">
    <property type="entry name" value="WD40 repeat-like"/>
    <property type="match status" value="1"/>
</dbReference>
<dbReference type="Gramene" id="Psat07G0077700-T1">
    <property type="protein sequence ID" value="KAI5383522.1"/>
    <property type="gene ID" value="KIW84_070777"/>
</dbReference>
<accession>A0A9D4VHN8</accession>
<evidence type="ECO:0000259" key="2">
    <source>
        <dbReference type="Pfam" id="PF00561"/>
    </source>
</evidence>
<proteinExistence type="predicted"/>
<dbReference type="SUPFAM" id="SSF53474">
    <property type="entry name" value="alpha/beta-Hydrolases"/>
    <property type="match status" value="1"/>
</dbReference>
<dbReference type="AlphaFoldDB" id="A0A9D4VHN8"/>
<dbReference type="InterPro" id="IPR036322">
    <property type="entry name" value="WD40_repeat_dom_sf"/>
</dbReference>
<dbReference type="InterPro" id="IPR015943">
    <property type="entry name" value="WD40/YVTN_repeat-like_dom_sf"/>
</dbReference>
<keyword evidence="4" id="KW-1185">Reference proteome</keyword>
<comment type="caution">
    <text evidence="3">The sequence shown here is derived from an EMBL/GenBank/DDBJ whole genome shotgun (WGS) entry which is preliminary data.</text>
</comment>
<dbReference type="PANTHER" id="PTHR44083:SF2">
    <property type="entry name" value="TOPLESS-RELATED PROTEIN 3"/>
    <property type="match status" value="1"/>
</dbReference>
<reference evidence="3 4" key="1">
    <citation type="journal article" date="2022" name="Nat. Genet.">
        <title>Improved pea reference genome and pan-genome highlight genomic features and evolutionary characteristics.</title>
        <authorList>
            <person name="Yang T."/>
            <person name="Liu R."/>
            <person name="Luo Y."/>
            <person name="Hu S."/>
            <person name="Wang D."/>
            <person name="Wang C."/>
            <person name="Pandey M.K."/>
            <person name="Ge S."/>
            <person name="Xu Q."/>
            <person name="Li N."/>
            <person name="Li G."/>
            <person name="Huang Y."/>
            <person name="Saxena R.K."/>
            <person name="Ji Y."/>
            <person name="Li M."/>
            <person name="Yan X."/>
            <person name="He Y."/>
            <person name="Liu Y."/>
            <person name="Wang X."/>
            <person name="Xiang C."/>
            <person name="Varshney R.K."/>
            <person name="Ding H."/>
            <person name="Gao S."/>
            <person name="Zong X."/>
        </authorList>
    </citation>
    <scope>NUCLEOTIDE SEQUENCE [LARGE SCALE GENOMIC DNA]</scope>
    <source>
        <strain evidence="3 4">cv. Zhongwan 6</strain>
    </source>
</reference>
<evidence type="ECO:0000256" key="1">
    <source>
        <dbReference type="PROSITE-ProRule" id="PRU00221"/>
    </source>
</evidence>
<evidence type="ECO:0000313" key="4">
    <source>
        <dbReference type="Proteomes" id="UP001058974"/>
    </source>
</evidence>
<dbReference type="InterPro" id="IPR027728">
    <property type="entry name" value="Topless_fam"/>
</dbReference>
<dbReference type="PANTHER" id="PTHR44083">
    <property type="entry name" value="TOPLESS-RELATED PROTEIN 1-RELATED"/>
    <property type="match status" value="1"/>
</dbReference>
<protein>
    <recommendedName>
        <fullName evidence="2">AB hydrolase-1 domain-containing protein</fullName>
    </recommendedName>
</protein>
<dbReference type="Proteomes" id="UP001058974">
    <property type="component" value="Chromosome 7"/>
</dbReference>
<dbReference type="EMBL" id="JAMSHJ010000007">
    <property type="protein sequence ID" value="KAI5383522.1"/>
    <property type="molecule type" value="Genomic_DNA"/>
</dbReference>
<dbReference type="Gene3D" id="2.130.10.10">
    <property type="entry name" value="YVTN repeat-like/Quinoprotein amine dehydrogenase"/>
    <property type="match status" value="1"/>
</dbReference>
<dbReference type="InterPro" id="IPR001680">
    <property type="entry name" value="WD40_rpt"/>
</dbReference>
<organism evidence="3 4">
    <name type="scientific">Pisum sativum</name>
    <name type="common">Garden pea</name>
    <name type="synonym">Lathyrus oleraceus</name>
    <dbReference type="NCBI Taxonomy" id="3888"/>
    <lineage>
        <taxon>Eukaryota</taxon>
        <taxon>Viridiplantae</taxon>
        <taxon>Streptophyta</taxon>
        <taxon>Embryophyta</taxon>
        <taxon>Tracheophyta</taxon>
        <taxon>Spermatophyta</taxon>
        <taxon>Magnoliopsida</taxon>
        <taxon>eudicotyledons</taxon>
        <taxon>Gunneridae</taxon>
        <taxon>Pentapetalae</taxon>
        <taxon>rosids</taxon>
        <taxon>fabids</taxon>
        <taxon>Fabales</taxon>
        <taxon>Fabaceae</taxon>
        <taxon>Papilionoideae</taxon>
        <taxon>50 kb inversion clade</taxon>
        <taxon>NPAAA clade</taxon>
        <taxon>Hologalegina</taxon>
        <taxon>IRL clade</taxon>
        <taxon>Fabeae</taxon>
        <taxon>Lathyrus</taxon>
    </lineage>
</organism>
<feature type="domain" description="AB hydrolase-1" evidence="2">
    <location>
        <begin position="6"/>
        <end position="75"/>
    </location>
</feature>
<dbReference type="InterPro" id="IPR029058">
    <property type="entry name" value="AB_hydrolase_fold"/>
</dbReference>
<feature type="repeat" description="WD" evidence="1">
    <location>
        <begin position="118"/>
        <end position="147"/>
    </location>
</feature>
<dbReference type="PROSITE" id="PS50082">
    <property type="entry name" value="WD_REPEATS_2"/>
    <property type="match status" value="1"/>
</dbReference>
<sequence>MKTFSESAKCISIDLPGHGKSELHGVERAAEEPWLSLEIVGDILHKVIHHVAPAKVTLVGYSMGARIALYMALKFLEIFTEDFSDENGRLREAGQSSVNEGNGHSLSYRASENLQHDFDTTQNRFLVAGEDGQVKFWDVDNINPLTSTDADGGLQGLPRLKFNKEGNILAVTTMDSGFKMLANATGLRSLRTIETPTFEALRPPIESAAIKPPQPEIQAGVSSYHNNTI</sequence>
<dbReference type="Gene3D" id="3.40.50.1820">
    <property type="entry name" value="alpha/beta hydrolase"/>
    <property type="match status" value="1"/>
</dbReference>
<dbReference type="InterPro" id="IPR000073">
    <property type="entry name" value="AB_hydrolase_1"/>
</dbReference>
<dbReference type="Pfam" id="PF00561">
    <property type="entry name" value="Abhydrolase_1"/>
    <property type="match status" value="1"/>
</dbReference>
<name>A0A9D4VHN8_PEA</name>
<keyword evidence="1" id="KW-0853">WD repeat</keyword>
<gene>
    <name evidence="3" type="ORF">KIW84_070777</name>
</gene>
<dbReference type="GO" id="GO:0006355">
    <property type="term" value="P:regulation of DNA-templated transcription"/>
    <property type="evidence" value="ECO:0007669"/>
    <property type="project" value="InterPro"/>
</dbReference>
<evidence type="ECO:0000313" key="3">
    <source>
        <dbReference type="EMBL" id="KAI5383522.1"/>
    </source>
</evidence>